<dbReference type="KEGG" id="ahel:Q31a_41170"/>
<name>A0A518GB75_9BACT</name>
<dbReference type="RefSeq" id="WP_145081358.1">
    <property type="nucleotide sequence ID" value="NZ_CP036298.1"/>
</dbReference>
<proteinExistence type="predicted"/>
<feature type="signal peptide" evidence="1">
    <location>
        <begin position="1"/>
        <end position="19"/>
    </location>
</feature>
<feature type="chain" id="PRO_5021723336" evidence="1">
    <location>
        <begin position="20"/>
        <end position="181"/>
    </location>
</feature>
<dbReference type="EMBL" id="CP036298">
    <property type="protein sequence ID" value="QDV25790.1"/>
    <property type="molecule type" value="Genomic_DNA"/>
</dbReference>
<dbReference type="OrthoDB" id="9843091at2"/>
<organism evidence="2 3">
    <name type="scientific">Aureliella helgolandensis</name>
    <dbReference type="NCBI Taxonomy" id="2527968"/>
    <lineage>
        <taxon>Bacteria</taxon>
        <taxon>Pseudomonadati</taxon>
        <taxon>Planctomycetota</taxon>
        <taxon>Planctomycetia</taxon>
        <taxon>Pirellulales</taxon>
        <taxon>Pirellulaceae</taxon>
        <taxon>Aureliella</taxon>
    </lineage>
</organism>
<keyword evidence="3" id="KW-1185">Reference proteome</keyword>
<dbReference type="Proteomes" id="UP000318017">
    <property type="component" value="Chromosome"/>
</dbReference>
<evidence type="ECO:0000313" key="2">
    <source>
        <dbReference type="EMBL" id="QDV25790.1"/>
    </source>
</evidence>
<reference evidence="2 3" key="1">
    <citation type="submission" date="2019-02" db="EMBL/GenBank/DDBJ databases">
        <title>Deep-cultivation of Planctomycetes and their phenomic and genomic characterization uncovers novel biology.</title>
        <authorList>
            <person name="Wiegand S."/>
            <person name="Jogler M."/>
            <person name="Boedeker C."/>
            <person name="Pinto D."/>
            <person name="Vollmers J."/>
            <person name="Rivas-Marin E."/>
            <person name="Kohn T."/>
            <person name="Peeters S.H."/>
            <person name="Heuer A."/>
            <person name="Rast P."/>
            <person name="Oberbeckmann S."/>
            <person name="Bunk B."/>
            <person name="Jeske O."/>
            <person name="Meyerdierks A."/>
            <person name="Storesund J.E."/>
            <person name="Kallscheuer N."/>
            <person name="Luecker S."/>
            <person name="Lage O.M."/>
            <person name="Pohl T."/>
            <person name="Merkel B.J."/>
            <person name="Hornburger P."/>
            <person name="Mueller R.-W."/>
            <person name="Bruemmer F."/>
            <person name="Labrenz M."/>
            <person name="Spormann A.M."/>
            <person name="Op den Camp H."/>
            <person name="Overmann J."/>
            <person name="Amann R."/>
            <person name="Jetten M.S.M."/>
            <person name="Mascher T."/>
            <person name="Medema M.H."/>
            <person name="Devos D.P."/>
            <person name="Kaster A.-K."/>
            <person name="Ovreas L."/>
            <person name="Rohde M."/>
            <person name="Galperin M.Y."/>
            <person name="Jogler C."/>
        </authorList>
    </citation>
    <scope>NUCLEOTIDE SEQUENCE [LARGE SCALE GENOMIC DNA]</scope>
    <source>
        <strain evidence="2 3">Q31a</strain>
    </source>
</reference>
<gene>
    <name evidence="2" type="ORF">Q31a_41170</name>
</gene>
<evidence type="ECO:0000313" key="3">
    <source>
        <dbReference type="Proteomes" id="UP000318017"/>
    </source>
</evidence>
<evidence type="ECO:0000256" key="1">
    <source>
        <dbReference type="SAM" id="SignalP"/>
    </source>
</evidence>
<protein>
    <submittedName>
        <fullName evidence="2">Uncharacterized protein</fullName>
    </submittedName>
</protein>
<dbReference type="AlphaFoldDB" id="A0A518GB75"/>
<keyword evidence="1" id="KW-0732">Signal</keyword>
<sequence precursor="true">MQRILSITLVWLAASSAMAQQYSDIKLNPGERIIAINGVPYTGGVVTAAATATSGSGVTDSSLHENEATNIVGQLVQTGQPFSHTPGATALQKANYERRLQRQGPLLPDPQLQQLALEKATIAAQRRHKNHIGGSLGGASCEGVAHTAGRFLACCLDKPGTHGGAAMVQGADGWYCCLLVR</sequence>
<accession>A0A518GB75</accession>